<dbReference type="Pfam" id="PF01494">
    <property type="entry name" value="FAD_binding_3"/>
    <property type="match status" value="1"/>
</dbReference>
<dbReference type="PRINTS" id="PR00420">
    <property type="entry name" value="RNGMNOXGNASE"/>
</dbReference>
<dbReference type="EMBL" id="JADHQC010000008">
    <property type="protein sequence ID" value="MBL6811695.1"/>
    <property type="molecule type" value="Genomic_DNA"/>
</dbReference>
<keyword evidence="7 9" id="KW-0503">Monooxygenase</keyword>
<dbReference type="GO" id="GO:0016705">
    <property type="term" value="F:oxidoreductase activity, acting on paired donors, with incorporation or reduction of molecular oxygen"/>
    <property type="evidence" value="ECO:0007669"/>
    <property type="project" value="InterPro"/>
</dbReference>
<comment type="pathway">
    <text evidence="2">Cofactor biosynthesis; ubiquinone biosynthesis.</text>
</comment>
<keyword evidence="4" id="KW-0285">Flavoprotein</keyword>
<dbReference type="PANTHER" id="PTHR43876">
    <property type="entry name" value="UBIQUINONE BIOSYNTHESIS MONOOXYGENASE COQ6, MITOCHONDRIAL"/>
    <property type="match status" value="1"/>
</dbReference>
<feature type="domain" description="FAD-binding" evidence="8">
    <location>
        <begin position="2"/>
        <end position="327"/>
    </location>
</feature>
<keyword evidence="5" id="KW-0274">FAD</keyword>
<dbReference type="InterPro" id="IPR051205">
    <property type="entry name" value="UbiH/COQ6_monooxygenase"/>
</dbReference>
<dbReference type="InterPro" id="IPR036188">
    <property type="entry name" value="FAD/NAD-bd_sf"/>
</dbReference>
<comment type="similarity">
    <text evidence="3">Belongs to the UbiH/COQ6 family.</text>
</comment>
<evidence type="ECO:0000313" key="9">
    <source>
        <dbReference type="EMBL" id="MBL6811695.1"/>
    </source>
</evidence>
<name>A0A937I098_9GAMM</name>
<reference evidence="9" key="1">
    <citation type="submission" date="2020-10" db="EMBL/GenBank/DDBJ databases">
        <title>Microbiome of the Black Sea water column analyzed by genome centric metagenomics.</title>
        <authorList>
            <person name="Cabello-Yeves P.J."/>
            <person name="Callieri C."/>
            <person name="Picazo A."/>
            <person name="Mehrshad M."/>
            <person name="Haro-Moreno J.M."/>
            <person name="Roda-Garcia J."/>
            <person name="Dzembekova N."/>
            <person name="Slabakova V."/>
            <person name="Slabakova N."/>
            <person name="Moncheva S."/>
            <person name="Rodriguez-Valera F."/>
        </authorList>
    </citation>
    <scope>NUCLEOTIDE SEQUENCE</scope>
    <source>
        <strain evidence="9">BS307-5m-G49</strain>
    </source>
</reference>
<accession>A0A937I098</accession>
<dbReference type="GO" id="GO:0004497">
    <property type="term" value="F:monooxygenase activity"/>
    <property type="evidence" value="ECO:0007669"/>
    <property type="project" value="UniProtKB-KW"/>
</dbReference>
<sequence length="377" mass="42308">MKYDVLIVGAGVTGALLFLALKNKNINVGLIDGRDKAPNSYRHLSLNNKSMVFLKELGAWNVISNTAFEYNQIKVWDQEGTGFIDFNVNELEKNIPNIGFIVKEGEIQNSLLSLVSDSKDLLWNCNLEKIEKINGDIHCETTKGKLETKILIGADGIQSSVRNLSSISSRTWSYNQTAIVANFFVPQTDPCIRQTFTSVGPLALLPMNETELTMIWSIDDSKAYDYLGMHDDDFINEIHRSFGEKLPEIKFSAKRQSFPLKHLSAKTFARGNVFLVGDAAHHIHPLAGLGLNAGIGDVKSLSDLISPDSLHQVKQIEDKYNRQRIPINLALAAAMEAFKRGFEQKNIWIRLIRNHAFSLTNKLTFLKNKFIELATEL</sequence>
<evidence type="ECO:0000259" key="8">
    <source>
        <dbReference type="Pfam" id="PF01494"/>
    </source>
</evidence>
<dbReference type="Gene3D" id="3.50.50.60">
    <property type="entry name" value="FAD/NAD(P)-binding domain"/>
    <property type="match status" value="2"/>
</dbReference>
<comment type="caution">
    <text evidence="9">The sequence shown here is derived from an EMBL/GenBank/DDBJ whole genome shotgun (WGS) entry which is preliminary data.</text>
</comment>
<dbReference type="AlphaFoldDB" id="A0A937I098"/>
<dbReference type="Proteomes" id="UP000744438">
    <property type="component" value="Unassembled WGS sequence"/>
</dbReference>
<organism evidence="9 10">
    <name type="scientific">SAR86 cluster bacterium</name>
    <dbReference type="NCBI Taxonomy" id="2030880"/>
    <lineage>
        <taxon>Bacteria</taxon>
        <taxon>Pseudomonadati</taxon>
        <taxon>Pseudomonadota</taxon>
        <taxon>Gammaproteobacteria</taxon>
        <taxon>SAR86 cluster</taxon>
    </lineage>
</organism>
<gene>
    <name evidence="9" type="ORF">ISQ63_02290</name>
</gene>
<protein>
    <submittedName>
        <fullName evidence="9">FAD-dependent monooxygenase</fullName>
    </submittedName>
</protein>
<evidence type="ECO:0000256" key="4">
    <source>
        <dbReference type="ARBA" id="ARBA00022630"/>
    </source>
</evidence>
<evidence type="ECO:0000256" key="5">
    <source>
        <dbReference type="ARBA" id="ARBA00022827"/>
    </source>
</evidence>
<keyword evidence="6" id="KW-0560">Oxidoreductase</keyword>
<dbReference type="SUPFAM" id="SSF51905">
    <property type="entry name" value="FAD/NAD(P)-binding domain"/>
    <property type="match status" value="1"/>
</dbReference>
<dbReference type="GO" id="GO:0006744">
    <property type="term" value="P:ubiquinone biosynthetic process"/>
    <property type="evidence" value="ECO:0007669"/>
    <property type="project" value="InterPro"/>
</dbReference>
<evidence type="ECO:0000256" key="1">
    <source>
        <dbReference type="ARBA" id="ARBA00001974"/>
    </source>
</evidence>
<comment type="cofactor">
    <cofactor evidence="1">
        <name>FAD</name>
        <dbReference type="ChEBI" id="CHEBI:57692"/>
    </cofactor>
</comment>
<dbReference type="InterPro" id="IPR010971">
    <property type="entry name" value="UbiH/COQ6"/>
</dbReference>
<dbReference type="InterPro" id="IPR002938">
    <property type="entry name" value="FAD-bd"/>
</dbReference>
<evidence type="ECO:0000313" key="10">
    <source>
        <dbReference type="Proteomes" id="UP000744438"/>
    </source>
</evidence>
<proteinExistence type="inferred from homology"/>
<evidence type="ECO:0000256" key="6">
    <source>
        <dbReference type="ARBA" id="ARBA00023002"/>
    </source>
</evidence>
<dbReference type="PANTHER" id="PTHR43876:SF7">
    <property type="entry name" value="UBIQUINONE BIOSYNTHESIS MONOOXYGENASE COQ6, MITOCHONDRIAL"/>
    <property type="match status" value="1"/>
</dbReference>
<dbReference type="NCBIfam" id="TIGR01988">
    <property type="entry name" value="Ubi-OHases"/>
    <property type="match status" value="1"/>
</dbReference>
<evidence type="ECO:0000256" key="7">
    <source>
        <dbReference type="ARBA" id="ARBA00023033"/>
    </source>
</evidence>
<dbReference type="GO" id="GO:0071949">
    <property type="term" value="F:FAD binding"/>
    <property type="evidence" value="ECO:0007669"/>
    <property type="project" value="InterPro"/>
</dbReference>
<evidence type="ECO:0000256" key="3">
    <source>
        <dbReference type="ARBA" id="ARBA00005349"/>
    </source>
</evidence>
<evidence type="ECO:0000256" key="2">
    <source>
        <dbReference type="ARBA" id="ARBA00004749"/>
    </source>
</evidence>